<dbReference type="EMBL" id="JAPAAF010000045">
    <property type="protein sequence ID" value="MCW0484660.1"/>
    <property type="molecule type" value="Genomic_DNA"/>
</dbReference>
<evidence type="ECO:0000313" key="2">
    <source>
        <dbReference type="Proteomes" id="UP001163821"/>
    </source>
</evidence>
<protein>
    <submittedName>
        <fullName evidence="1">Uncharacterized protein</fullName>
    </submittedName>
</protein>
<gene>
    <name evidence="1" type="ORF">N2K84_18140</name>
</gene>
<dbReference type="RefSeq" id="WP_282593251.1">
    <property type="nucleotide sequence ID" value="NZ_JAPAAF010000045.1"/>
</dbReference>
<dbReference type="Proteomes" id="UP001163821">
    <property type="component" value="Unassembled WGS sequence"/>
</dbReference>
<comment type="caution">
    <text evidence="1">The sequence shown here is derived from an EMBL/GenBank/DDBJ whole genome shotgun (WGS) entry which is preliminary data.</text>
</comment>
<dbReference type="AlphaFoldDB" id="A0AA41YDG3"/>
<sequence>MDLKTKNIELLKSVLSGLSDNIKNKILSKALQKITKPILLAAENKV</sequence>
<reference evidence="1" key="1">
    <citation type="submission" date="2022-10" db="EMBL/GenBank/DDBJ databases">
        <title>Gaoshiqiia sediminis gen. nov., sp. nov., isolated from coastal sediment.</title>
        <authorList>
            <person name="Yu W.X."/>
            <person name="Mu D.S."/>
            <person name="Du J.Z."/>
            <person name="Liang Y.Q."/>
        </authorList>
    </citation>
    <scope>NUCLEOTIDE SEQUENCE</scope>
    <source>
        <strain evidence="1">A06</strain>
    </source>
</reference>
<proteinExistence type="predicted"/>
<organism evidence="1 2">
    <name type="scientific">Gaoshiqia sediminis</name>
    <dbReference type="NCBI Taxonomy" id="2986998"/>
    <lineage>
        <taxon>Bacteria</taxon>
        <taxon>Pseudomonadati</taxon>
        <taxon>Bacteroidota</taxon>
        <taxon>Bacteroidia</taxon>
        <taxon>Marinilabiliales</taxon>
        <taxon>Prolixibacteraceae</taxon>
        <taxon>Gaoshiqia</taxon>
    </lineage>
</organism>
<name>A0AA41YDG3_9BACT</name>
<evidence type="ECO:0000313" key="1">
    <source>
        <dbReference type="EMBL" id="MCW0484660.1"/>
    </source>
</evidence>
<keyword evidence="2" id="KW-1185">Reference proteome</keyword>
<accession>A0AA41YDG3</accession>